<protein>
    <submittedName>
        <fullName evidence="8">Aminopeptidase</fullName>
    </submittedName>
</protein>
<keyword evidence="9" id="KW-1185">Reference proteome</keyword>
<dbReference type="Pfam" id="PF16188">
    <property type="entry name" value="Peptidase_M24_C"/>
    <property type="match status" value="1"/>
</dbReference>
<evidence type="ECO:0000313" key="8">
    <source>
        <dbReference type="EMBL" id="GBO93462.1"/>
    </source>
</evidence>
<dbReference type="SUPFAM" id="SSF53092">
    <property type="entry name" value="Creatinase/prolidase N-terminal domain"/>
    <property type="match status" value="1"/>
</dbReference>
<dbReference type="OrthoDB" id="9806388at2"/>
<comment type="similarity">
    <text evidence="1">Belongs to the peptidase M24B family.</text>
</comment>
<dbReference type="PANTHER" id="PTHR43763">
    <property type="entry name" value="XAA-PRO AMINOPEPTIDASE 1"/>
    <property type="match status" value="1"/>
</dbReference>
<sequence>MSDVQNRISSLRQLLEKENLFAWVSITSDPHASEYLPPHWADREWLSGFTGSAGTLIVTQHDALLWTDSRYWTQASGQLEGSGITLMKDGAPGVEGWDQWMSRHAPDGSSVGINGRSLSVRTADRLTGLLTPKGISLREDLDLPSQIWNDRPAMPSSTVFAHTLAPESRQSKLSRLVAQLASLGADSFMTSALDEIGWLTNLRASDVDYNPVFLSHFLLCRGKPMLFIDEARLPADLKAALLSDGFEVRSYAAFADAIASLPENASLLFDPAVTTDYFRNRIPKQVRVTEGLSPLALFKTRKTPEEIRLIDEAMIEDGAALCRFYAWLESALASGATVTEMDVVRRLHDERAKGRGYVSESFGTIAAVGANAALPHYEPSNEHNAVLDGDTVLLIDSGAQYESGTTDITRVTPIHRPDDAIRRDYTAVLRSHLHLLDAYFPEGAYASQLDTFARAPLWEVDADFGHGTGHGVGFFMNVHERPYSISPRSLPSEATKTVEGIVVSDEPGLYREGRWGIRIENLITPVPQASSEFGRFMTFRPLTLCPIDTRLIYPRMMKSDEIAKLNDYHRLVREKLKDRVSGEALTWLLERTEVF</sequence>
<reference evidence="8 9" key="1">
    <citation type="journal article" date="2018" name="Int. J. Syst. Evol. Microbiol.">
        <title>Mesosutterella multiformis gen. nov., sp. nov., a member of the family Sutterellaceae and Sutterella megalosphaeroides sp. nov., isolated from human faeces.</title>
        <authorList>
            <person name="Sakamoto M."/>
            <person name="Ikeyama N."/>
            <person name="Kunihiro T."/>
            <person name="Iino T."/>
            <person name="Yuki M."/>
            <person name="Ohkuma M."/>
        </authorList>
    </citation>
    <scope>NUCLEOTIDE SEQUENCE [LARGE SCALE GENOMIC DNA]</scope>
    <source>
        <strain evidence="8 9">4NBBH2</strain>
    </source>
</reference>
<dbReference type="SUPFAM" id="SSF55920">
    <property type="entry name" value="Creatinase/aminopeptidase"/>
    <property type="match status" value="1"/>
</dbReference>
<evidence type="ECO:0000259" key="5">
    <source>
        <dbReference type="Pfam" id="PF00557"/>
    </source>
</evidence>
<dbReference type="GO" id="GO:0070006">
    <property type="term" value="F:metalloaminopeptidase activity"/>
    <property type="evidence" value="ECO:0007669"/>
    <property type="project" value="InterPro"/>
</dbReference>
<dbReference type="InterPro" id="IPR000587">
    <property type="entry name" value="Creatinase_N"/>
</dbReference>
<dbReference type="InterPro" id="IPR000994">
    <property type="entry name" value="Pept_M24"/>
</dbReference>
<dbReference type="RefSeq" id="WP_116269838.1">
    <property type="nucleotide sequence ID" value="NZ_BGZJ01000001.1"/>
</dbReference>
<keyword evidence="3" id="KW-0378">Hydrolase</keyword>
<keyword evidence="8" id="KW-0645">Protease</keyword>
<evidence type="ECO:0000313" key="9">
    <source>
        <dbReference type="Proteomes" id="UP000266091"/>
    </source>
</evidence>
<dbReference type="Gene3D" id="3.90.230.10">
    <property type="entry name" value="Creatinase/methionine aminopeptidase superfamily"/>
    <property type="match status" value="1"/>
</dbReference>
<dbReference type="InterPro" id="IPR050422">
    <property type="entry name" value="X-Pro_aminopeptidase_P"/>
</dbReference>
<accession>A0A388SAW7</accession>
<evidence type="ECO:0000259" key="6">
    <source>
        <dbReference type="Pfam" id="PF01321"/>
    </source>
</evidence>
<dbReference type="Pfam" id="PF16189">
    <property type="entry name" value="Creatinase_N_2"/>
    <property type="match status" value="1"/>
</dbReference>
<dbReference type="GO" id="GO:0046872">
    <property type="term" value="F:metal ion binding"/>
    <property type="evidence" value="ECO:0007669"/>
    <property type="project" value="UniProtKB-KW"/>
</dbReference>
<dbReference type="Pfam" id="PF01321">
    <property type="entry name" value="Creatinase_N"/>
    <property type="match status" value="1"/>
</dbReference>
<keyword evidence="8" id="KW-0031">Aminopeptidase</keyword>
<dbReference type="Proteomes" id="UP000266091">
    <property type="component" value="Unassembled WGS sequence"/>
</dbReference>
<feature type="domain" description="Peptidase M24 C-terminal" evidence="7">
    <location>
        <begin position="536"/>
        <end position="593"/>
    </location>
</feature>
<proteinExistence type="inferred from homology"/>
<dbReference type="Gene3D" id="3.40.350.10">
    <property type="entry name" value="Creatinase/prolidase N-terminal domain"/>
    <property type="match status" value="2"/>
</dbReference>
<dbReference type="GO" id="GO:0005737">
    <property type="term" value="C:cytoplasm"/>
    <property type="evidence" value="ECO:0007669"/>
    <property type="project" value="UniProtKB-ARBA"/>
</dbReference>
<evidence type="ECO:0000256" key="3">
    <source>
        <dbReference type="ARBA" id="ARBA00022801"/>
    </source>
</evidence>
<dbReference type="InterPro" id="IPR036005">
    <property type="entry name" value="Creatinase/aminopeptidase-like"/>
</dbReference>
<name>A0A388SAW7_9BURK</name>
<dbReference type="InterPro" id="IPR032416">
    <property type="entry name" value="Peptidase_M24_C"/>
</dbReference>
<keyword evidence="2" id="KW-0479">Metal-binding</keyword>
<dbReference type="AlphaFoldDB" id="A0A388SAW7"/>
<evidence type="ECO:0000256" key="2">
    <source>
        <dbReference type="ARBA" id="ARBA00022723"/>
    </source>
</evidence>
<evidence type="ECO:0000256" key="1">
    <source>
        <dbReference type="ARBA" id="ARBA00008766"/>
    </source>
</evidence>
<comment type="caution">
    <text evidence="8">The sequence shown here is derived from an EMBL/GenBank/DDBJ whole genome shotgun (WGS) entry which is preliminary data.</text>
</comment>
<evidence type="ECO:0000256" key="4">
    <source>
        <dbReference type="ARBA" id="ARBA00023211"/>
    </source>
</evidence>
<dbReference type="InterPro" id="IPR029149">
    <property type="entry name" value="Creatin/AminoP/Spt16_N"/>
</dbReference>
<evidence type="ECO:0000259" key="7">
    <source>
        <dbReference type="Pfam" id="PF16188"/>
    </source>
</evidence>
<dbReference type="InterPro" id="IPR033740">
    <property type="entry name" value="Pept_M24B"/>
</dbReference>
<gene>
    <name evidence="8" type="ORF">MESMUL_08160</name>
</gene>
<dbReference type="Pfam" id="PF00557">
    <property type="entry name" value="Peptidase_M24"/>
    <property type="match status" value="1"/>
</dbReference>
<dbReference type="CDD" id="cd01085">
    <property type="entry name" value="APP"/>
    <property type="match status" value="1"/>
</dbReference>
<keyword evidence="4" id="KW-0464">Manganese</keyword>
<dbReference type="EMBL" id="BGZJ01000001">
    <property type="protein sequence ID" value="GBO93462.1"/>
    <property type="molecule type" value="Genomic_DNA"/>
</dbReference>
<feature type="domain" description="Peptidase M24" evidence="5">
    <location>
        <begin position="309"/>
        <end position="523"/>
    </location>
</feature>
<dbReference type="FunFam" id="3.90.230.10:FF:000007">
    <property type="entry name" value="Xaa-Pro aminopeptidase P"/>
    <property type="match status" value="1"/>
</dbReference>
<dbReference type="PANTHER" id="PTHR43763:SF6">
    <property type="entry name" value="XAA-PRO AMINOPEPTIDASE 1"/>
    <property type="match status" value="1"/>
</dbReference>
<organism evidence="8 9">
    <name type="scientific">Mesosutterella multiformis</name>
    <dbReference type="NCBI Taxonomy" id="2259133"/>
    <lineage>
        <taxon>Bacteria</taxon>
        <taxon>Pseudomonadati</taxon>
        <taxon>Pseudomonadota</taxon>
        <taxon>Betaproteobacteria</taxon>
        <taxon>Burkholderiales</taxon>
        <taxon>Sutterellaceae</taxon>
        <taxon>Mesosutterella</taxon>
    </lineage>
</organism>
<feature type="domain" description="Creatinase N-terminal" evidence="6">
    <location>
        <begin position="7"/>
        <end position="130"/>
    </location>
</feature>